<dbReference type="KEGG" id="dog:HP555_10360"/>
<accession>A0A7T6AR63</accession>
<dbReference type="InterPro" id="IPR001763">
    <property type="entry name" value="Rhodanese-like_dom"/>
</dbReference>
<sequence length="191" mass="20472">MKMKPLRLIPVCLMLALLAGGCAGTKTVEKTQSLAATETVQKQEPLIYEGEVTGFSERAQSISIAIGKGEQAKVMMVKFDTTTTGLSQVAKGKAVSIAYEMRGNDAFATDVQLKLAKLPAGTTEIKTPELEKLITTQSPLFLVDSRPTARYGQSHLPGAHSIPVPLLEEKQAGVLPENRDIPLVFYCGGPT</sequence>
<protein>
    <submittedName>
        <fullName evidence="3">Rhodanese-like domain-containing protein</fullName>
    </submittedName>
</protein>
<dbReference type="InterPro" id="IPR036873">
    <property type="entry name" value="Rhodanese-like_dom_sf"/>
</dbReference>
<dbReference type="SUPFAM" id="SSF52821">
    <property type="entry name" value="Rhodanese/Cell cycle control phosphatase"/>
    <property type="match status" value="1"/>
</dbReference>
<reference evidence="3 4" key="1">
    <citation type="submission" date="2020-05" db="EMBL/GenBank/DDBJ databases">
        <title>Complete genome of Desulfobulbus oligotrophicus.</title>
        <authorList>
            <person name="Podar M."/>
        </authorList>
    </citation>
    <scope>NUCLEOTIDE SEQUENCE [LARGE SCALE GENOMIC DNA]</scope>
    <source>
        <strain evidence="3 4">Prop6</strain>
    </source>
</reference>
<dbReference type="PROSITE" id="PS51257">
    <property type="entry name" value="PROKAR_LIPOPROTEIN"/>
    <property type="match status" value="1"/>
</dbReference>
<dbReference type="PROSITE" id="PS50206">
    <property type="entry name" value="RHODANESE_3"/>
    <property type="match status" value="1"/>
</dbReference>
<dbReference type="Pfam" id="PF00581">
    <property type="entry name" value="Rhodanese"/>
    <property type="match status" value="1"/>
</dbReference>
<dbReference type="AlphaFoldDB" id="A0A7T6AR63"/>
<feature type="chain" id="PRO_5032446140" evidence="1">
    <location>
        <begin position="24"/>
        <end position="191"/>
    </location>
</feature>
<gene>
    <name evidence="3" type="ORF">HP555_10360</name>
</gene>
<dbReference type="Proteomes" id="UP000596092">
    <property type="component" value="Chromosome"/>
</dbReference>
<dbReference type="EMBL" id="CP054140">
    <property type="protein sequence ID" value="QQG66232.1"/>
    <property type="molecule type" value="Genomic_DNA"/>
</dbReference>
<evidence type="ECO:0000313" key="4">
    <source>
        <dbReference type="Proteomes" id="UP000596092"/>
    </source>
</evidence>
<evidence type="ECO:0000256" key="1">
    <source>
        <dbReference type="SAM" id="SignalP"/>
    </source>
</evidence>
<feature type="signal peptide" evidence="1">
    <location>
        <begin position="1"/>
        <end position="23"/>
    </location>
</feature>
<organism evidence="3 4">
    <name type="scientific">Desulfobulbus oligotrophicus</name>
    <dbReference type="NCBI Taxonomy" id="1909699"/>
    <lineage>
        <taxon>Bacteria</taxon>
        <taxon>Pseudomonadati</taxon>
        <taxon>Thermodesulfobacteriota</taxon>
        <taxon>Desulfobulbia</taxon>
        <taxon>Desulfobulbales</taxon>
        <taxon>Desulfobulbaceae</taxon>
        <taxon>Desulfobulbus</taxon>
    </lineage>
</organism>
<evidence type="ECO:0000259" key="2">
    <source>
        <dbReference type="PROSITE" id="PS50206"/>
    </source>
</evidence>
<proteinExistence type="predicted"/>
<name>A0A7T6AR63_9BACT</name>
<keyword evidence="4" id="KW-1185">Reference proteome</keyword>
<keyword evidence="1" id="KW-0732">Signal</keyword>
<evidence type="ECO:0000313" key="3">
    <source>
        <dbReference type="EMBL" id="QQG66232.1"/>
    </source>
</evidence>
<dbReference type="Gene3D" id="3.40.250.10">
    <property type="entry name" value="Rhodanese-like domain"/>
    <property type="match status" value="1"/>
</dbReference>
<dbReference type="CDD" id="cd00158">
    <property type="entry name" value="RHOD"/>
    <property type="match status" value="1"/>
</dbReference>
<feature type="domain" description="Rhodanese" evidence="2">
    <location>
        <begin position="136"/>
        <end position="189"/>
    </location>
</feature>